<dbReference type="PANTHER" id="PTHR33692:SF1">
    <property type="entry name" value="RIBOSOME MATURATION FACTOR RIMM"/>
    <property type="match status" value="1"/>
</dbReference>
<dbReference type="Pfam" id="PF01782">
    <property type="entry name" value="RimM"/>
    <property type="match status" value="1"/>
</dbReference>
<dbReference type="EMBL" id="CP026923">
    <property type="protein sequence ID" value="AVG23578.1"/>
    <property type="molecule type" value="Genomic_DNA"/>
</dbReference>
<dbReference type="GO" id="GO:0006364">
    <property type="term" value="P:rRNA processing"/>
    <property type="evidence" value="ECO:0007669"/>
    <property type="project" value="UniProtKB-UniRule"/>
</dbReference>
<dbReference type="RefSeq" id="WP_104913168.1">
    <property type="nucleotide sequence ID" value="NZ_CP026923.1"/>
</dbReference>
<dbReference type="InterPro" id="IPR056792">
    <property type="entry name" value="PRC_RimM"/>
</dbReference>
<evidence type="ECO:0000256" key="1">
    <source>
        <dbReference type="ARBA" id="ARBA00022490"/>
    </source>
</evidence>
<dbReference type="KEGG" id="psai:C3B54_11592"/>
<evidence type="ECO:0000259" key="7">
    <source>
        <dbReference type="Pfam" id="PF01782"/>
    </source>
</evidence>
<evidence type="ECO:0000313" key="10">
    <source>
        <dbReference type="Proteomes" id="UP000243077"/>
    </source>
</evidence>
<evidence type="ECO:0000256" key="4">
    <source>
        <dbReference type="ARBA" id="ARBA00023186"/>
    </source>
</evidence>
<comment type="subcellular location">
    <subcellularLocation>
        <location evidence="5">Cytoplasm</location>
    </subcellularLocation>
</comment>
<protein>
    <recommendedName>
        <fullName evidence="5">Ribosome maturation factor RimM</fullName>
    </recommendedName>
</protein>
<comment type="subunit">
    <text evidence="5">Binds ribosomal protein uS19.</text>
</comment>
<keyword evidence="1 5" id="KW-0963">Cytoplasm</keyword>
<name>A0A2L2BPK1_9MICO</name>
<keyword evidence="3 5" id="KW-0698">rRNA processing</keyword>
<dbReference type="InterPro" id="IPR011033">
    <property type="entry name" value="PRC_barrel-like_sf"/>
</dbReference>
<dbReference type="InterPro" id="IPR002676">
    <property type="entry name" value="RimM_N"/>
</dbReference>
<evidence type="ECO:0000259" key="8">
    <source>
        <dbReference type="Pfam" id="PF24986"/>
    </source>
</evidence>
<dbReference type="GO" id="GO:0005840">
    <property type="term" value="C:ribosome"/>
    <property type="evidence" value="ECO:0007669"/>
    <property type="project" value="InterPro"/>
</dbReference>
<comment type="similarity">
    <text evidence="5">Belongs to the RimM family.</text>
</comment>
<comment type="domain">
    <text evidence="5">The PRC barrel domain binds ribosomal protein uS19.</text>
</comment>
<feature type="domain" description="RimM N-terminal" evidence="7">
    <location>
        <begin position="20"/>
        <end position="105"/>
    </location>
</feature>
<dbReference type="OrthoDB" id="5381335at2"/>
<dbReference type="Pfam" id="PF24986">
    <property type="entry name" value="PRC_RimM"/>
    <property type="match status" value="1"/>
</dbReference>
<dbReference type="HAMAP" id="MF_00014">
    <property type="entry name" value="Ribosome_mat_RimM"/>
    <property type="match status" value="1"/>
</dbReference>
<accession>A0A2L2BPK1</accession>
<dbReference type="InterPro" id="IPR036976">
    <property type="entry name" value="RimM_N_sf"/>
</dbReference>
<dbReference type="PANTHER" id="PTHR33692">
    <property type="entry name" value="RIBOSOME MATURATION FACTOR RIMM"/>
    <property type="match status" value="1"/>
</dbReference>
<keyword evidence="4 5" id="KW-0143">Chaperone</keyword>
<feature type="domain" description="Ribosome maturation factor RimM PRC barrel" evidence="8">
    <location>
        <begin position="119"/>
        <end position="186"/>
    </location>
</feature>
<dbReference type="InterPro" id="IPR009000">
    <property type="entry name" value="Transl_B-barrel_sf"/>
</dbReference>
<gene>
    <name evidence="5" type="primary">rimM</name>
    <name evidence="9" type="ORF">C3B54_11592</name>
</gene>
<comment type="function">
    <text evidence="5">An accessory protein needed during the final step in the assembly of 30S ribosomal subunit, possibly for assembly of the head region. Essential for efficient processing of 16S rRNA. May be needed both before and after RbfA during the maturation of 16S rRNA. It has affinity for free ribosomal 30S subunits but not for 70S ribosomes.</text>
</comment>
<dbReference type="InterPro" id="IPR011961">
    <property type="entry name" value="RimM"/>
</dbReference>
<feature type="region of interest" description="Disordered" evidence="6">
    <location>
        <begin position="178"/>
        <end position="215"/>
    </location>
</feature>
<keyword evidence="10" id="KW-1185">Reference proteome</keyword>
<evidence type="ECO:0000256" key="2">
    <source>
        <dbReference type="ARBA" id="ARBA00022517"/>
    </source>
</evidence>
<dbReference type="NCBIfam" id="TIGR02273">
    <property type="entry name" value="16S_RimM"/>
    <property type="match status" value="1"/>
</dbReference>
<evidence type="ECO:0000313" key="9">
    <source>
        <dbReference type="EMBL" id="AVG23578.1"/>
    </source>
</evidence>
<dbReference type="SUPFAM" id="SSF50447">
    <property type="entry name" value="Translation proteins"/>
    <property type="match status" value="1"/>
</dbReference>
<keyword evidence="2 5" id="KW-0690">Ribosome biogenesis</keyword>
<reference evidence="9 10" key="1">
    <citation type="submission" date="2018-02" db="EMBL/GenBank/DDBJ databases">
        <title>Complete genome of the streamlined marine actinobacterium Pontimonas salivibrio CL-TW6 adapted to coastal planktonic lifestype.</title>
        <authorList>
            <person name="Cho B.C."/>
            <person name="Hardies S.C."/>
            <person name="Jang G.I."/>
            <person name="Hwang C.Y."/>
        </authorList>
    </citation>
    <scope>NUCLEOTIDE SEQUENCE [LARGE SCALE GENOMIC DNA]</scope>
    <source>
        <strain evidence="9 10">CL-TW6</strain>
    </source>
</reference>
<evidence type="ECO:0000256" key="6">
    <source>
        <dbReference type="SAM" id="MobiDB-lite"/>
    </source>
</evidence>
<proteinExistence type="inferred from homology"/>
<evidence type="ECO:0000256" key="5">
    <source>
        <dbReference type="HAMAP-Rule" id="MF_00014"/>
    </source>
</evidence>
<dbReference type="AlphaFoldDB" id="A0A2L2BPK1"/>
<sequence>MSSRKGGLPAPKPQRVELRVARLLKAHGLKGGLKLELYTDDPEGRFSPGAILSVQVPTDSEWFGQKLTVSRLRFYNAQPVVFFEGIDDRDRAETLVRAILWVEQDPDAVSTESDAWFDHQLVGLEVRRGDARLGEIVRVDHLPAQDLLAVAVPGQQEEVLLPFVRAFVPEVNTEEGYIEMTPPGGLFDGGLSDADSDEPGSGDSDSGESGDALAH</sequence>
<dbReference type="SUPFAM" id="SSF50346">
    <property type="entry name" value="PRC-barrel domain"/>
    <property type="match status" value="1"/>
</dbReference>
<dbReference type="GO" id="GO:0005737">
    <property type="term" value="C:cytoplasm"/>
    <property type="evidence" value="ECO:0007669"/>
    <property type="project" value="UniProtKB-SubCell"/>
</dbReference>
<dbReference type="GO" id="GO:0042274">
    <property type="term" value="P:ribosomal small subunit biogenesis"/>
    <property type="evidence" value="ECO:0007669"/>
    <property type="project" value="UniProtKB-UniRule"/>
</dbReference>
<dbReference type="Gene3D" id="2.40.30.60">
    <property type="entry name" value="RimM"/>
    <property type="match status" value="1"/>
</dbReference>
<evidence type="ECO:0000256" key="3">
    <source>
        <dbReference type="ARBA" id="ARBA00022552"/>
    </source>
</evidence>
<dbReference type="GO" id="GO:0043022">
    <property type="term" value="F:ribosome binding"/>
    <property type="evidence" value="ECO:0007669"/>
    <property type="project" value="InterPro"/>
</dbReference>
<dbReference type="Gene3D" id="2.30.30.240">
    <property type="entry name" value="PRC-barrel domain"/>
    <property type="match status" value="1"/>
</dbReference>
<feature type="compositionally biased region" description="Acidic residues" evidence="6">
    <location>
        <begin position="194"/>
        <end position="208"/>
    </location>
</feature>
<dbReference type="Proteomes" id="UP000243077">
    <property type="component" value="Chromosome"/>
</dbReference>
<organism evidence="9 10">
    <name type="scientific">Pontimonas salivibrio</name>
    <dbReference type="NCBI Taxonomy" id="1159327"/>
    <lineage>
        <taxon>Bacteria</taxon>
        <taxon>Bacillati</taxon>
        <taxon>Actinomycetota</taxon>
        <taxon>Actinomycetes</taxon>
        <taxon>Micrococcales</taxon>
        <taxon>Microbacteriaceae</taxon>
        <taxon>Pontimonas</taxon>
    </lineage>
</organism>